<name>B2JB87_NOSP7</name>
<dbReference type="Proteomes" id="UP000001191">
    <property type="component" value="Plasmid pNPUN02"/>
</dbReference>
<geneLocation type="plasmid" evidence="1 2">
    <name>pNPUN02</name>
</geneLocation>
<protein>
    <submittedName>
        <fullName evidence="1">Uncharacterized protein</fullName>
    </submittedName>
</protein>
<dbReference type="EMBL" id="CP001039">
    <property type="protein sequence ID" value="ACC85191.1"/>
    <property type="molecule type" value="Genomic_DNA"/>
</dbReference>
<dbReference type="Pfam" id="PF22541">
    <property type="entry name" value="DUF7005"/>
    <property type="match status" value="1"/>
</dbReference>
<dbReference type="AlphaFoldDB" id="B2JB87"/>
<dbReference type="KEGG" id="npu:Npun_BF044"/>
<dbReference type="EnsemblBacteria" id="ACC85191">
    <property type="protein sequence ID" value="ACC85191"/>
    <property type="gene ID" value="Npun_BF044"/>
</dbReference>
<keyword evidence="2" id="KW-1185">Reference proteome</keyword>
<dbReference type="InterPro" id="IPR054274">
    <property type="entry name" value="DUF7005"/>
</dbReference>
<gene>
    <name evidence="1" type="ordered locus">Npun_BF044</name>
</gene>
<sequence length="403" mass="45783">MRAMSTLMSDLKSFRTDVLTDFGATAAQVEELLVYNQNVFDHNTLTDRVKFPLTSEPHIPAWEEYAVSAKVLGVFEVLKQRLVQFQFPIIEGISQTEAYQSATRRGVATDGMIATGLVLQEPEKLQLILHQSLAGTIPVLLTGNREDFVSLVQALTKRNEPQPVPNSMGACIVSGFNNWDRIRQYRQQWSAENPANCSQSSWLEEFGRLIPQKQLYQDKFILLSNSSYSNVSAKDIGLEKAQWQRLSLTIRLEHECTHYFTRRLFNSMQNNIFDELIADYRGIVAAIGTYRADWFLHFLGLESFPNYREGGRLQNYLGNPSLSDGAFKILQVLVKAAAENLQSFHVEYVSQLRDANIQPLMLIALTNLTLEELADKSADFRIQQILNNLLNIQSTDRIQVKAI</sequence>
<accession>B2JB87</accession>
<evidence type="ECO:0000313" key="1">
    <source>
        <dbReference type="EMBL" id="ACC85191.1"/>
    </source>
</evidence>
<keyword evidence="1" id="KW-0614">Plasmid</keyword>
<dbReference type="PhylomeDB" id="B2JB87"/>
<reference evidence="2" key="1">
    <citation type="submission" date="2008-04" db="EMBL/GenBank/DDBJ databases">
        <title>Complete sequence of plasmid 2 of Nostoc punctiforme ATCC 29133.</title>
        <authorList>
            <consortium name="US DOE Joint Genome Institute"/>
            <person name="Copeland A."/>
            <person name="Lucas S."/>
            <person name="Lapidus A."/>
            <person name="Glavina del Rio T."/>
            <person name="Dalin E."/>
            <person name="Tice H."/>
            <person name="Pitluck S."/>
            <person name="Chain P."/>
            <person name="Malfatti S."/>
            <person name="Shin M."/>
            <person name="Vergez L."/>
            <person name="Schmutz J."/>
            <person name="Larimer F."/>
            <person name="Land M."/>
            <person name="Hauser L."/>
            <person name="Kyrpides N."/>
            <person name="Kim E."/>
            <person name="Meeks J.C."/>
            <person name="Elhai J."/>
            <person name="Campbell E.L."/>
            <person name="Thiel T."/>
            <person name="Longmire J."/>
            <person name="Potts M."/>
            <person name="Atlas R."/>
        </authorList>
    </citation>
    <scope>NUCLEOTIDE SEQUENCE [LARGE SCALE GENOMIC DNA]</scope>
    <source>
        <strain evidence="2">ATCC 29133 / PCC 73102</strain>
        <plasmid evidence="2">Plasmid pNPUN02</plasmid>
    </source>
</reference>
<organism evidence="1 2">
    <name type="scientific">Nostoc punctiforme (strain ATCC 29133 / PCC 73102)</name>
    <dbReference type="NCBI Taxonomy" id="63737"/>
    <lineage>
        <taxon>Bacteria</taxon>
        <taxon>Bacillati</taxon>
        <taxon>Cyanobacteriota</taxon>
        <taxon>Cyanophyceae</taxon>
        <taxon>Nostocales</taxon>
        <taxon>Nostocaceae</taxon>
        <taxon>Nostoc</taxon>
    </lineage>
</organism>
<dbReference type="HOGENOM" id="CLU_721370_0_0_3"/>
<proteinExistence type="predicted"/>
<evidence type="ECO:0000313" key="2">
    <source>
        <dbReference type="Proteomes" id="UP000001191"/>
    </source>
</evidence>